<dbReference type="InterPro" id="IPR011013">
    <property type="entry name" value="Gal_mutarotase_sf_dom"/>
</dbReference>
<dbReference type="InterPro" id="IPR014718">
    <property type="entry name" value="GH-type_carb-bd"/>
</dbReference>
<protein>
    <submittedName>
        <fullName evidence="1">Unannotated protein</fullName>
    </submittedName>
</protein>
<dbReference type="AlphaFoldDB" id="A0A6J6U8K5"/>
<organism evidence="1">
    <name type="scientific">freshwater metagenome</name>
    <dbReference type="NCBI Taxonomy" id="449393"/>
    <lineage>
        <taxon>unclassified sequences</taxon>
        <taxon>metagenomes</taxon>
        <taxon>ecological metagenomes</taxon>
    </lineage>
</organism>
<proteinExistence type="predicted"/>
<dbReference type="EMBL" id="CAEZZG010000010">
    <property type="protein sequence ID" value="CAB4756082.1"/>
    <property type="molecule type" value="Genomic_DNA"/>
</dbReference>
<gene>
    <name evidence="1" type="ORF">UFOPK2844_00762</name>
</gene>
<dbReference type="GO" id="GO:0030246">
    <property type="term" value="F:carbohydrate binding"/>
    <property type="evidence" value="ECO:0007669"/>
    <property type="project" value="InterPro"/>
</dbReference>
<reference evidence="1" key="1">
    <citation type="submission" date="2020-05" db="EMBL/GenBank/DDBJ databases">
        <authorList>
            <person name="Chiriac C."/>
            <person name="Salcher M."/>
            <person name="Ghai R."/>
            <person name="Kavagutti S V."/>
        </authorList>
    </citation>
    <scope>NUCLEOTIDE SEQUENCE</scope>
</reference>
<dbReference type="GO" id="GO:0003824">
    <property type="term" value="F:catalytic activity"/>
    <property type="evidence" value="ECO:0007669"/>
    <property type="project" value="InterPro"/>
</dbReference>
<evidence type="ECO:0000313" key="1">
    <source>
        <dbReference type="EMBL" id="CAB4756082.1"/>
    </source>
</evidence>
<name>A0A6J6U8K5_9ZZZZ</name>
<sequence length="303" mass="34086">MNRELNDLRVKDNIYRMAKSNIRLSKGDLTVELLPEFGGRISSIKIAGCEEWITQPQSGLVPRSPGDNFIRPEISGWDEMVPTTDACTSLNDSKELPDHGEVWARSWDVLAESSDSALLSVELNVRTLKFSRSISLFELPNNRYRIDLVYSLENIGPVATPAFWSCHPMFRGEGVKSVQVASNKPLIQTAPLSPAVAQTFLPSDLAHGKSIEYWCETDDEIEKVEILRDSGELLTFEWDKSEIPYFGIFVDNHEYCPAQVISPQPAIAYKVSERSAESAGRIPILAPEEIVQWKISIFLDREL</sequence>
<dbReference type="Gene3D" id="2.70.98.10">
    <property type="match status" value="1"/>
</dbReference>
<dbReference type="GO" id="GO:0005975">
    <property type="term" value="P:carbohydrate metabolic process"/>
    <property type="evidence" value="ECO:0007669"/>
    <property type="project" value="InterPro"/>
</dbReference>
<dbReference type="SUPFAM" id="SSF74650">
    <property type="entry name" value="Galactose mutarotase-like"/>
    <property type="match status" value="1"/>
</dbReference>
<accession>A0A6J6U8K5</accession>